<feature type="compositionally biased region" description="Basic and acidic residues" evidence="1">
    <location>
        <begin position="138"/>
        <end position="152"/>
    </location>
</feature>
<gene>
    <name evidence="2" type="ORF">HGA02_09100</name>
</gene>
<evidence type="ECO:0008006" key="4">
    <source>
        <dbReference type="Google" id="ProtNLM"/>
    </source>
</evidence>
<dbReference type="Proteomes" id="UP000777774">
    <property type="component" value="Unassembled WGS sequence"/>
</dbReference>
<name>A0ABX1K3W5_9CELL</name>
<feature type="region of interest" description="Disordered" evidence="1">
    <location>
        <begin position="133"/>
        <end position="152"/>
    </location>
</feature>
<dbReference type="EMBL" id="JAAXOY010000191">
    <property type="protein sequence ID" value="NKY39678.1"/>
    <property type="molecule type" value="Genomic_DNA"/>
</dbReference>
<keyword evidence="3" id="KW-1185">Reference proteome</keyword>
<organism evidence="2 3">
    <name type="scientific">Cellulomonas septica</name>
    <dbReference type="NCBI Taxonomy" id="285080"/>
    <lineage>
        <taxon>Bacteria</taxon>
        <taxon>Bacillati</taxon>
        <taxon>Actinomycetota</taxon>
        <taxon>Actinomycetes</taxon>
        <taxon>Micrococcales</taxon>
        <taxon>Cellulomonadaceae</taxon>
        <taxon>Cellulomonas</taxon>
    </lineage>
</organism>
<proteinExistence type="predicted"/>
<comment type="caution">
    <text evidence="2">The sequence shown here is derived from an EMBL/GenBank/DDBJ whole genome shotgun (WGS) entry which is preliminary data.</text>
</comment>
<protein>
    <recommendedName>
        <fullName evidence="4">Lipocalin-like domain-containing protein</fullName>
    </recommendedName>
</protein>
<evidence type="ECO:0000313" key="3">
    <source>
        <dbReference type="Proteomes" id="UP000777774"/>
    </source>
</evidence>
<accession>A0ABX1K3W5</accession>
<sequence>MGCTDTDRPAHHDGGRRSGTAPRVLAAVGTLASLAVVTACTEDVDAAALVGEFVGTTTDGSVRLADDGTFEATAVPLAAIDGADAPGEVDLTGRWELLEISGSDVVYLTIDDVDGATTRTAGAQLWVAGTDRVSLQPDPDRPGTRVEFERRD</sequence>
<evidence type="ECO:0000313" key="2">
    <source>
        <dbReference type="EMBL" id="NKY39678.1"/>
    </source>
</evidence>
<reference evidence="2 3" key="1">
    <citation type="submission" date="2020-04" db="EMBL/GenBank/DDBJ databases">
        <title>MicrobeNet Type strains.</title>
        <authorList>
            <person name="Nicholson A.C."/>
        </authorList>
    </citation>
    <scope>NUCLEOTIDE SEQUENCE [LARGE SCALE GENOMIC DNA]</scope>
    <source>
        <strain evidence="2 3">ATCC BAA-787</strain>
    </source>
</reference>
<dbReference type="RefSeq" id="WP_168678740.1">
    <property type="nucleotide sequence ID" value="NZ_JAAXOY010000191.1"/>
</dbReference>
<evidence type="ECO:0000256" key="1">
    <source>
        <dbReference type="SAM" id="MobiDB-lite"/>
    </source>
</evidence>